<dbReference type="RefSeq" id="WP_381016410.1">
    <property type="nucleotide sequence ID" value="NZ_JBHSNY010000001.1"/>
</dbReference>
<feature type="region of interest" description="Disordered" evidence="1">
    <location>
        <begin position="88"/>
        <end position="214"/>
    </location>
</feature>
<keyword evidence="2" id="KW-1133">Transmembrane helix</keyword>
<feature type="transmembrane region" description="Helical" evidence="2">
    <location>
        <begin position="263"/>
        <end position="287"/>
    </location>
</feature>
<reference evidence="4" key="1">
    <citation type="journal article" date="2019" name="Int. J. Syst. Evol. Microbiol.">
        <title>The Global Catalogue of Microorganisms (GCM) 10K type strain sequencing project: providing services to taxonomists for standard genome sequencing and annotation.</title>
        <authorList>
            <consortium name="The Broad Institute Genomics Platform"/>
            <consortium name="The Broad Institute Genome Sequencing Center for Infectious Disease"/>
            <person name="Wu L."/>
            <person name="Ma J."/>
        </authorList>
    </citation>
    <scope>NUCLEOTIDE SEQUENCE [LARGE SCALE GENOMIC DNA]</scope>
    <source>
        <strain evidence="4">CGMCC 4.7248</strain>
    </source>
</reference>
<sequence length="420" mass="41542">MTAREDDRREAGPDGDAREGATYDGAVYGGMDALMAALTDDPLPPEALRDPDFLAARRAAAADVALLRKQLGRIGEALAGRGEIEAAAETATGTGGETGTGAVAGAGSSPPPGRDEAARPPAGTGPARKTGPGTPSATPLNSRPTTPSAAPLNSRPTPDPGSAAASAARVGPAPDAGAEAGGGAAPVSPVGPSRRPDGRSADATDAPVGFSAGVESGVGSDAPVGFSAGVESGVGSHAPVRSSTAPGAGAVPSLSGRRRRRPVGVVLGALAAATAAAVVVGMGWLVAQGGGVAGTTSAGDSSQAGAKEAAGQLFGSPRYLACARVVAEGTVVAVRPLPGGEQDRVTLRVTRSYQPQKGADEVTFVREEGVHPRLRRGDEVLVGLPRHGSVPDALFLGEKEIARERALLTASLPESRTLTC</sequence>
<keyword evidence="4" id="KW-1185">Reference proteome</keyword>
<feature type="region of interest" description="Disordered" evidence="1">
    <location>
        <begin position="1"/>
        <end position="24"/>
    </location>
</feature>
<organism evidence="3 4">
    <name type="scientific">Streptomyces bullii</name>
    <dbReference type="NCBI Taxonomy" id="349910"/>
    <lineage>
        <taxon>Bacteria</taxon>
        <taxon>Bacillati</taxon>
        <taxon>Actinomycetota</taxon>
        <taxon>Actinomycetes</taxon>
        <taxon>Kitasatosporales</taxon>
        <taxon>Streptomycetaceae</taxon>
        <taxon>Streptomyces</taxon>
    </lineage>
</organism>
<proteinExistence type="predicted"/>
<feature type="compositionally biased region" description="Basic and acidic residues" evidence="1">
    <location>
        <begin position="1"/>
        <end position="21"/>
    </location>
</feature>
<evidence type="ECO:0000256" key="2">
    <source>
        <dbReference type="SAM" id="Phobius"/>
    </source>
</evidence>
<protein>
    <submittedName>
        <fullName evidence="3">Uncharacterized protein</fullName>
    </submittedName>
</protein>
<evidence type="ECO:0000313" key="4">
    <source>
        <dbReference type="Proteomes" id="UP001596154"/>
    </source>
</evidence>
<dbReference type="Proteomes" id="UP001596154">
    <property type="component" value="Unassembled WGS sequence"/>
</dbReference>
<dbReference type="EMBL" id="JBHSNY010000001">
    <property type="protein sequence ID" value="MFC5632649.1"/>
    <property type="molecule type" value="Genomic_DNA"/>
</dbReference>
<accession>A0ABW0UJY4</accession>
<comment type="caution">
    <text evidence="3">The sequence shown here is derived from an EMBL/GenBank/DDBJ whole genome shotgun (WGS) entry which is preliminary data.</text>
</comment>
<evidence type="ECO:0000313" key="3">
    <source>
        <dbReference type="EMBL" id="MFC5632649.1"/>
    </source>
</evidence>
<gene>
    <name evidence="3" type="ORF">ACFPZJ_02360</name>
</gene>
<keyword evidence="2" id="KW-0812">Transmembrane</keyword>
<feature type="region of interest" description="Disordered" evidence="1">
    <location>
        <begin position="234"/>
        <end position="257"/>
    </location>
</feature>
<evidence type="ECO:0000256" key="1">
    <source>
        <dbReference type="SAM" id="MobiDB-lite"/>
    </source>
</evidence>
<keyword evidence="2" id="KW-0472">Membrane</keyword>
<feature type="compositionally biased region" description="Low complexity" evidence="1">
    <location>
        <begin position="160"/>
        <end position="178"/>
    </location>
</feature>
<feature type="compositionally biased region" description="Low complexity" evidence="1">
    <location>
        <begin position="119"/>
        <end position="128"/>
    </location>
</feature>
<name>A0ABW0UJY4_9ACTN</name>
<feature type="compositionally biased region" description="Gly residues" evidence="1">
    <location>
        <begin position="93"/>
        <end position="104"/>
    </location>
</feature>
<feature type="compositionally biased region" description="Polar residues" evidence="1">
    <location>
        <begin position="133"/>
        <end position="148"/>
    </location>
</feature>